<proteinExistence type="predicted"/>
<dbReference type="STRING" id="1121345.SAMN02745217_00663"/>
<protein>
    <submittedName>
        <fullName evidence="1">Uncharacterized protein</fullName>
    </submittedName>
</protein>
<dbReference type="EMBL" id="FRFD01000003">
    <property type="protein sequence ID" value="SHO44615.1"/>
    <property type="molecule type" value="Genomic_DNA"/>
</dbReference>
<name>A0A1M7XZM8_9FIRM</name>
<accession>A0A1M7XZM8</accession>
<dbReference type="AlphaFoldDB" id="A0A1M7XZM8"/>
<keyword evidence="2" id="KW-1185">Reference proteome</keyword>
<sequence length="73" mass="8101">MEHVGYNQDTIYASIHTQSYNHVADTQKTAAKQLKGVSEGFHIWLPSACYSTHTKSGGVEVYFSLLFPYMASG</sequence>
<dbReference type="Proteomes" id="UP000184612">
    <property type="component" value="Unassembled WGS sequence"/>
</dbReference>
<organism evidence="1 2">
    <name type="scientific">Anaerocolumna xylanovorans DSM 12503</name>
    <dbReference type="NCBI Taxonomy" id="1121345"/>
    <lineage>
        <taxon>Bacteria</taxon>
        <taxon>Bacillati</taxon>
        <taxon>Bacillota</taxon>
        <taxon>Clostridia</taxon>
        <taxon>Lachnospirales</taxon>
        <taxon>Lachnospiraceae</taxon>
        <taxon>Anaerocolumna</taxon>
    </lineage>
</organism>
<evidence type="ECO:0000313" key="1">
    <source>
        <dbReference type="EMBL" id="SHO44615.1"/>
    </source>
</evidence>
<gene>
    <name evidence="1" type="ORF">SAMN02745217_00663</name>
</gene>
<reference evidence="1 2" key="1">
    <citation type="submission" date="2016-12" db="EMBL/GenBank/DDBJ databases">
        <authorList>
            <person name="Song W.-J."/>
            <person name="Kurnit D.M."/>
        </authorList>
    </citation>
    <scope>NUCLEOTIDE SEQUENCE [LARGE SCALE GENOMIC DNA]</scope>
    <source>
        <strain evidence="1 2">DSM 12503</strain>
    </source>
</reference>
<evidence type="ECO:0000313" key="2">
    <source>
        <dbReference type="Proteomes" id="UP000184612"/>
    </source>
</evidence>